<comment type="caution">
    <text evidence="2">The sequence shown here is derived from an EMBL/GenBank/DDBJ whole genome shotgun (WGS) entry which is preliminary data.</text>
</comment>
<evidence type="ECO:0000313" key="2">
    <source>
        <dbReference type="EMBL" id="SDN48929.1"/>
    </source>
</evidence>
<dbReference type="RefSeq" id="WP_074808452.1">
    <property type="nucleotide sequence ID" value="NZ_FNHM01000008.1"/>
</dbReference>
<protein>
    <submittedName>
        <fullName evidence="2">Uncharacterized protein</fullName>
    </submittedName>
</protein>
<accession>A0AB37ZPX6</accession>
<evidence type="ECO:0000256" key="1">
    <source>
        <dbReference type="SAM" id="MobiDB-lite"/>
    </source>
</evidence>
<name>A0AB37ZPX6_PSESX</name>
<gene>
    <name evidence="2" type="ORF">SAMN05444505_108226</name>
</gene>
<dbReference type="Proteomes" id="UP000183853">
    <property type="component" value="Unassembled WGS sequence"/>
</dbReference>
<feature type="region of interest" description="Disordered" evidence="1">
    <location>
        <begin position="100"/>
        <end position="121"/>
    </location>
</feature>
<dbReference type="EMBL" id="FNHM01000008">
    <property type="protein sequence ID" value="SDN48929.1"/>
    <property type="molecule type" value="Genomic_DNA"/>
</dbReference>
<reference evidence="2 3" key="1">
    <citation type="submission" date="2016-10" db="EMBL/GenBank/DDBJ databases">
        <authorList>
            <person name="Varghese N."/>
            <person name="Submissions S."/>
        </authorList>
    </citation>
    <scope>NUCLEOTIDE SEQUENCE [LARGE SCALE GENOMIC DNA]</scope>
    <source>
        <strain evidence="2 3">BS2122</strain>
    </source>
</reference>
<sequence length="138" mass="15408">MSNEPNDVRVSRELLERMRQRLIELNQIADFGPELFEILNRRAQPADQQGKTERNQCDGCQAGIPIIRGCHRMGKPSGYSDLMSCTAKLYSHAQPATAKVVLPERRDEDPSQSDADYNSDCGWNACLDKVAKLNGGQT</sequence>
<organism evidence="2 3">
    <name type="scientific">Pseudomonas syringae</name>
    <dbReference type="NCBI Taxonomy" id="317"/>
    <lineage>
        <taxon>Bacteria</taxon>
        <taxon>Pseudomonadati</taxon>
        <taxon>Pseudomonadota</taxon>
        <taxon>Gammaproteobacteria</taxon>
        <taxon>Pseudomonadales</taxon>
        <taxon>Pseudomonadaceae</taxon>
        <taxon>Pseudomonas</taxon>
    </lineage>
</organism>
<dbReference type="AlphaFoldDB" id="A0AB37ZPX6"/>
<evidence type="ECO:0000313" key="3">
    <source>
        <dbReference type="Proteomes" id="UP000183853"/>
    </source>
</evidence>
<proteinExistence type="predicted"/>